<keyword evidence="3" id="KW-1185">Reference proteome</keyword>
<feature type="region of interest" description="Disordered" evidence="1">
    <location>
        <begin position="369"/>
        <end position="390"/>
    </location>
</feature>
<dbReference type="EMBL" id="JAWWNJ010000057">
    <property type="protein sequence ID" value="KAK7014357.1"/>
    <property type="molecule type" value="Genomic_DNA"/>
</dbReference>
<dbReference type="Proteomes" id="UP001362999">
    <property type="component" value="Unassembled WGS sequence"/>
</dbReference>
<evidence type="ECO:0000313" key="3">
    <source>
        <dbReference type="Proteomes" id="UP001362999"/>
    </source>
</evidence>
<feature type="compositionally biased region" description="Polar residues" evidence="1">
    <location>
        <begin position="135"/>
        <end position="144"/>
    </location>
</feature>
<gene>
    <name evidence="2" type="ORF">R3P38DRAFT_3574600</name>
</gene>
<dbReference type="AlphaFoldDB" id="A0AAW0ANB9"/>
<proteinExistence type="predicted"/>
<accession>A0AAW0ANB9</accession>
<evidence type="ECO:0000256" key="1">
    <source>
        <dbReference type="SAM" id="MobiDB-lite"/>
    </source>
</evidence>
<feature type="region of interest" description="Disordered" evidence="1">
    <location>
        <begin position="124"/>
        <end position="146"/>
    </location>
</feature>
<organism evidence="2 3">
    <name type="scientific">Favolaschia claudopus</name>
    <dbReference type="NCBI Taxonomy" id="2862362"/>
    <lineage>
        <taxon>Eukaryota</taxon>
        <taxon>Fungi</taxon>
        <taxon>Dikarya</taxon>
        <taxon>Basidiomycota</taxon>
        <taxon>Agaricomycotina</taxon>
        <taxon>Agaricomycetes</taxon>
        <taxon>Agaricomycetidae</taxon>
        <taxon>Agaricales</taxon>
        <taxon>Marasmiineae</taxon>
        <taxon>Mycenaceae</taxon>
        <taxon>Favolaschia</taxon>
    </lineage>
</organism>
<feature type="compositionally biased region" description="Low complexity" evidence="1">
    <location>
        <begin position="124"/>
        <end position="134"/>
    </location>
</feature>
<name>A0AAW0ANB9_9AGAR</name>
<sequence length="509" mass="56198">MSVSGDLATFKPARSHNATTLRRSPVPASQLVPAARRFGIGDLLLLSILSYPCRIHPTAFRFALGSSLYSLSHSTATITRCPFTPSFATSPTIRPPHFLFSCARRDPTAHSAAYALVLYTSTTSTTPTTQRTSSPNLTPGSQSAAGGMRRTSFIETQAAVAMHSPEGMIDVDEDRNGVPRLLGSPPRPKRVYRPWQHALDVDGGQDSMPRRFDMSRISPTIPHVSSIVSAPHLLATSRCLPSNADADVGVSADGVVVVKRFRRIQILGPWCPTSSPRRPMYLTPLLRRTLLGSPQRDPTIACEPPAWSCLGVRGRHADDRDAAVFAELTFLRRRGEPLWFLDPVLLRMHFPPISPPHSTRLHLDEWTSGSSLRQRRRGEEGSLTPTKPSTAGRYAAHAELFDVVEAYAPCLLRVPFIRRAIDGDDGMSRVGWKQVNGGRFEETQHERALRGRWCSLFVDVCRRRTGGADRRVNGIEYGTRKLGFIGGKGRRGGTARFEALPRGQMGRRR</sequence>
<protein>
    <submittedName>
        <fullName evidence="2">Uncharacterized protein</fullName>
    </submittedName>
</protein>
<reference evidence="2 3" key="1">
    <citation type="journal article" date="2024" name="J Genomics">
        <title>Draft genome sequencing and assembly of Favolaschia claudopus CIRM-BRFM 2984 isolated from oak limbs.</title>
        <authorList>
            <person name="Navarro D."/>
            <person name="Drula E."/>
            <person name="Chaduli D."/>
            <person name="Cazenave R."/>
            <person name="Ahrendt S."/>
            <person name="Wang J."/>
            <person name="Lipzen A."/>
            <person name="Daum C."/>
            <person name="Barry K."/>
            <person name="Grigoriev I.V."/>
            <person name="Favel A."/>
            <person name="Rosso M.N."/>
            <person name="Martin F."/>
        </authorList>
    </citation>
    <scope>NUCLEOTIDE SEQUENCE [LARGE SCALE GENOMIC DNA]</scope>
    <source>
        <strain evidence="2 3">CIRM-BRFM 2984</strain>
    </source>
</reference>
<evidence type="ECO:0000313" key="2">
    <source>
        <dbReference type="EMBL" id="KAK7014357.1"/>
    </source>
</evidence>
<comment type="caution">
    <text evidence="2">The sequence shown here is derived from an EMBL/GenBank/DDBJ whole genome shotgun (WGS) entry which is preliminary data.</text>
</comment>